<sequence>MTWNATVVLWAQYGASLLAGLATTLELAAIAIAGSLLLGTLVSLASLSRWRPIRAIAAAYVDFVRCVPLLVHAMFWYFGATELLPLAVKEWIYEQDLSMIAGATALIVYSASFVAEDIRSGIRSISGGQIEAARALGFGFLRSFRWVIFPQAIEAVIPPLIGQAMVITKNTSVTLMIGVVELINATRRVQDATFRIVEPYAFATLSYLIVCSLLTLLAMRYERWAKGGAVA</sequence>
<dbReference type="PANTHER" id="PTHR30614:SF47">
    <property type="entry name" value="ABC TRANSPORTER PERMEASE"/>
    <property type="match status" value="1"/>
</dbReference>
<dbReference type="InterPro" id="IPR035906">
    <property type="entry name" value="MetI-like_sf"/>
</dbReference>
<dbReference type="InterPro" id="IPR000515">
    <property type="entry name" value="MetI-like"/>
</dbReference>
<dbReference type="GO" id="GO:0006865">
    <property type="term" value="P:amino acid transport"/>
    <property type="evidence" value="ECO:0007669"/>
    <property type="project" value="TreeGrafter"/>
</dbReference>
<evidence type="ECO:0000256" key="6">
    <source>
        <dbReference type="ARBA" id="ARBA00022989"/>
    </source>
</evidence>
<keyword evidence="3 8" id="KW-0813">Transport</keyword>
<keyword evidence="7 8" id="KW-0472">Membrane</keyword>
<dbReference type="eggNOG" id="COG0765">
    <property type="taxonomic scope" value="Bacteria"/>
</dbReference>
<proteinExistence type="inferred from homology"/>
<comment type="similarity">
    <text evidence="2">Belongs to the binding-protein-dependent transport system permease family. HisMQ subfamily.</text>
</comment>
<dbReference type="CDD" id="cd06261">
    <property type="entry name" value="TM_PBP2"/>
    <property type="match status" value="1"/>
</dbReference>
<name>A1WNJ4_VEREI</name>
<gene>
    <name evidence="10" type="ordered locus">Veis_3480</name>
</gene>
<keyword evidence="4" id="KW-1003">Cell membrane</keyword>
<evidence type="ECO:0000256" key="4">
    <source>
        <dbReference type="ARBA" id="ARBA00022475"/>
    </source>
</evidence>
<organism evidence="10 11">
    <name type="scientific">Verminephrobacter eiseniae (strain EF01-2)</name>
    <dbReference type="NCBI Taxonomy" id="391735"/>
    <lineage>
        <taxon>Bacteria</taxon>
        <taxon>Pseudomonadati</taxon>
        <taxon>Pseudomonadota</taxon>
        <taxon>Betaproteobacteria</taxon>
        <taxon>Burkholderiales</taxon>
        <taxon>Comamonadaceae</taxon>
        <taxon>Verminephrobacter</taxon>
    </lineage>
</organism>
<dbReference type="HOGENOM" id="CLU_019602_1_3_4"/>
<dbReference type="EMBL" id="CP000542">
    <property type="protein sequence ID" value="ABM59201.1"/>
    <property type="molecule type" value="Genomic_DNA"/>
</dbReference>
<keyword evidence="5 8" id="KW-0812">Transmembrane</keyword>
<evidence type="ECO:0000313" key="11">
    <source>
        <dbReference type="Proteomes" id="UP000000374"/>
    </source>
</evidence>
<dbReference type="RefSeq" id="WP_011811193.1">
    <property type="nucleotide sequence ID" value="NC_008786.1"/>
</dbReference>
<keyword evidence="6 8" id="KW-1133">Transmembrane helix</keyword>
<dbReference type="Pfam" id="PF00528">
    <property type="entry name" value="BPD_transp_1"/>
    <property type="match status" value="1"/>
</dbReference>
<evidence type="ECO:0000256" key="5">
    <source>
        <dbReference type="ARBA" id="ARBA00022692"/>
    </source>
</evidence>
<feature type="transmembrane region" description="Helical" evidence="8">
    <location>
        <begin position="27"/>
        <end position="47"/>
    </location>
</feature>
<dbReference type="SUPFAM" id="SSF161098">
    <property type="entry name" value="MetI-like"/>
    <property type="match status" value="1"/>
</dbReference>
<evidence type="ECO:0000256" key="1">
    <source>
        <dbReference type="ARBA" id="ARBA00004429"/>
    </source>
</evidence>
<feature type="transmembrane region" description="Helical" evidence="8">
    <location>
        <begin position="59"/>
        <end position="77"/>
    </location>
</feature>
<dbReference type="GeneID" id="76461897"/>
<dbReference type="InterPro" id="IPR010065">
    <property type="entry name" value="AA_ABC_transptr_permease_3TM"/>
</dbReference>
<accession>A1WNJ4</accession>
<protein>
    <submittedName>
        <fullName evidence="10">Polar amino acid ABC transporter, inner membrane subunit</fullName>
    </submittedName>
</protein>
<dbReference type="GO" id="GO:0043190">
    <property type="term" value="C:ATP-binding cassette (ABC) transporter complex"/>
    <property type="evidence" value="ECO:0007669"/>
    <property type="project" value="InterPro"/>
</dbReference>
<dbReference type="OrthoDB" id="6534575at2"/>
<dbReference type="PANTHER" id="PTHR30614">
    <property type="entry name" value="MEMBRANE COMPONENT OF AMINO ACID ABC TRANSPORTER"/>
    <property type="match status" value="1"/>
</dbReference>
<evidence type="ECO:0000256" key="2">
    <source>
        <dbReference type="ARBA" id="ARBA00010072"/>
    </source>
</evidence>
<dbReference type="Gene3D" id="1.10.3720.10">
    <property type="entry name" value="MetI-like"/>
    <property type="match status" value="1"/>
</dbReference>
<dbReference type="AlphaFoldDB" id="A1WNJ4"/>
<evidence type="ECO:0000256" key="3">
    <source>
        <dbReference type="ARBA" id="ARBA00022448"/>
    </source>
</evidence>
<dbReference type="InterPro" id="IPR043429">
    <property type="entry name" value="ArtM/GltK/GlnP/TcyL/YhdX-like"/>
</dbReference>
<dbReference type="Proteomes" id="UP000000374">
    <property type="component" value="Chromosome"/>
</dbReference>
<evidence type="ECO:0000256" key="7">
    <source>
        <dbReference type="ARBA" id="ARBA00023136"/>
    </source>
</evidence>
<dbReference type="KEGG" id="vei:Veis_3480"/>
<evidence type="ECO:0000259" key="9">
    <source>
        <dbReference type="PROSITE" id="PS50928"/>
    </source>
</evidence>
<reference evidence="11" key="1">
    <citation type="submission" date="2006-12" db="EMBL/GenBank/DDBJ databases">
        <title>Complete sequence of chromosome 1 of Verminephrobacter eiseniae EF01-2.</title>
        <authorList>
            <person name="Copeland A."/>
            <person name="Lucas S."/>
            <person name="Lapidus A."/>
            <person name="Barry K."/>
            <person name="Detter J.C."/>
            <person name="Glavina del Rio T."/>
            <person name="Dalin E."/>
            <person name="Tice H."/>
            <person name="Pitluck S."/>
            <person name="Chertkov O."/>
            <person name="Brettin T."/>
            <person name="Bruce D."/>
            <person name="Han C."/>
            <person name="Tapia R."/>
            <person name="Gilna P."/>
            <person name="Schmutz J."/>
            <person name="Larimer F."/>
            <person name="Land M."/>
            <person name="Hauser L."/>
            <person name="Kyrpides N."/>
            <person name="Kim E."/>
            <person name="Stahl D."/>
            <person name="Richardson P."/>
        </authorList>
    </citation>
    <scope>NUCLEOTIDE SEQUENCE [LARGE SCALE GENOMIC DNA]</scope>
    <source>
        <strain evidence="11">EF01-2</strain>
    </source>
</reference>
<feature type="domain" description="ABC transmembrane type-1" evidence="9">
    <location>
        <begin position="21"/>
        <end position="218"/>
    </location>
</feature>
<keyword evidence="11" id="KW-1185">Reference proteome</keyword>
<feature type="transmembrane region" description="Helical" evidence="8">
    <location>
        <begin position="200"/>
        <end position="221"/>
    </location>
</feature>
<dbReference type="GO" id="GO:0022857">
    <property type="term" value="F:transmembrane transporter activity"/>
    <property type="evidence" value="ECO:0007669"/>
    <property type="project" value="InterPro"/>
</dbReference>
<evidence type="ECO:0000256" key="8">
    <source>
        <dbReference type="RuleBase" id="RU363032"/>
    </source>
</evidence>
<feature type="transmembrane region" description="Helical" evidence="8">
    <location>
        <begin position="97"/>
        <end position="115"/>
    </location>
</feature>
<dbReference type="NCBIfam" id="TIGR01726">
    <property type="entry name" value="HEQRo_perm_3TM"/>
    <property type="match status" value="1"/>
</dbReference>
<comment type="subcellular location">
    <subcellularLocation>
        <location evidence="1">Cell inner membrane</location>
        <topology evidence="1">Multi-pass membrane protein</topology>
    </subcellularLocation>
    <subcellularLocation>
        <location evidence="8">Cell membrane</location>
        <topology evidence="8">Multi-pass membrane protein</topology>
    </subcellularLocation>
</comment>
<dbReference type="STRING" id="391735.Veis_3480"/>
<dbReference type="PROSITE" id="PS50928">
    <property type="entry name" value="ABC_TM1"/>
    <property type="match status" value="1"/>
</dbReference>
<evidence type="ECO:0000313" key="10">
    <source>
        <dbReference type="EMBL" id="ABM59201.1"/>
    </source>
</evidence>